<dbReference type="Gene3D" id="1.10.10.10">
    <property type="entry name" value="Winged helix-like DNA-binding domain superfamily/Winged helix DNA-binding domain"/>
    <property type="match status" value="1"/>
</dbReference>
<dbReference type="SUPFAM" id="SSF52172">
    <property type="entry name" value="CheY-like"/>
    <property type="match status" value="1"/>
</dbReference>
<keyword evidence="1" id="KW-0597">Phosphoprotein</keyword>
<evidence type="ECO:0000259" key="3">
    <source>
        <dbReference type="PROSITE" id="PS50110"/>
    </source>
</evidence>
<dbReference type="GO" id="GO:0006355">
    <property type="term" value="P:regulation of DNA-templated transcription"/>
    <property type="evidence" value="ECO:0007669"/>
    <property type="project" value="InterPro"/>
</dbReference>
<dbReference type="PROSITE" id="PS50110">
    <property type="entry name" value="RESPONSE_REGULATORY"/>
    <property type="match status" value="1"/>
</dbReference>
<dbReference type="InterPro" id="IPR036388">
    <property type="entry name" value="WH-like_DNA-bd_sf"/>
</dbReference>
<name>A0A6J7MNI7_9ZZZZ</name>
<evidence type="ECO:0000313" key="4">
    <source>
        <dbReference type="EMBL" id="CAB4982491.1"/>
    </source>
</evidence>
<dbReference type="InterPro" id="IPR016032">
    <property type="entry name" value="Sig_transdc_resp-reg_C-effctor"/>
</dbReference>
<feature type="domain" description="Response regulatory" evidence="3">
    <location>
        <begin position="32"/>
        <end position="146"/>
    </location>
</feature>
<dbReference type="PANTHER" id="PTHR43214:SF38">
    <property type="entry name" value="NITRATE_NITRITE RESPONSE REGULATOR PROTEIN NARL"/>
    <property type="match status" value="1"/>
</dbReference>
<organism evidence="4">
    <name type="scientific">freshwater metagenome</name>
    <dbReference type="NCBI Taxonomy" id="449393"/>
    <lineage>
        <taxon>unclassified sequences</taxon>
        <taxon>metagenomes</taxon>
        <taxon>ecological metagenomes</taxon>
    </lineage>
</organism>
<accession>A0A6J7MNI7</accession>
<dbReference type="PANTHER" id="PTHR43214">
    <property type="entry name" value="TWO-COMPONENT RESPONSE REGULATOR"/>
    <property type="match status" value="1"/>
</dbReference>
<dbReference type="InterPro" id="IPR058245">
    <property type="entry name" value="NreC/VraR/RcsB-like_REC"/>
</dbReference>
<dbReference type="SMART" id="SM00421">
    <property type="entry name" value="HTH_LUXR"/>
    <property type="match status" value="1"/>
</dbReference>
<proteinExistence type="predicted"/>
<dbReference type="SUPFAM" id="SSF46894">
    <property type="entry name" value="C-terminal effector domain of the bipartite response regulators"/>
    <property type="match status" value="1"/>
</dbReference>
<dbReference type="InterPro" id="IPR011006">
    <property type="entry name" value="CheY-like_superfamily"/>
</dbReference>
<evidence type="ECO:0000256" key="2">
    <source>
        <dbReference type="ARBA" id="ARBA00023125"/>
    </source>
</evidence>
<dbReference type="SMART" id="SM00448">
    <property type="entry name" value="REC"/>
    <property type="match status" value="1"/>
</dbReference>
<dbReference type="EMBL" id="CAFBOM010000069">
    <property type="protein sequence ID" value="CAB4982491.1"/>
    <property type="molecule type" value="Genomic_DNA"/>
</dbReference>
<dbReference type="GO" id="GO:0000160">
    <property type="term" value="P:phosphorelay signal transduction system"/>
    <property type="evidence" value="ECO:0007669"/>
    <property type="project" value="InterPro"/>
</dbReference>
<dbReference type="Gene3D" id="3.40.50.2300">
    <property type="match status" value="1"/>
</dbReference>
<dbReference type="CDD" id="cd17535">
    <property type="entry name" value="REC_NarL-like"/>
    <property type="match status" value="1"/>
</dbReference>
<gene>
    <name evidence="4" type="ORF">UFOPK3957_00546</name>
</gene>
<keyword evidence="2" id="KW-0238">DNA-binding</keyword>
<dbReference type="GO" id="GO:0003677">
    <property type="term" value="F:DNA binding"/>
    <property type="evidence" value="ECO:0007669"/>
    <property type="project" value="UniProtKB-KW"/>
</dbReference>
<protein>
    <submittedName>
        <fullName evidence="4">Unannotated protein</fullName>
    </submittedName>
</protein>
<evidence type="ECO:0000256" key="1">
    <source>
        <dbReference type="ARBA" id="ARBA00022553"/>
    </source>
</evidence>
<dbReference type="InterPro" id="IPR039420">
    <property type="entry name" value="WalR-like"/>
</dbReference>
<dbReference type="Pfam" id="PF00072">
    <property type="entry name" value="Response_reg"/>
    <property type="match status" value="1"/>
</dbReference>
<dbReference type="AlphaFoldDB" id="A0A6J7MNI7"/>
<reference evidence="4" key="1">
    <citation type="submission" date="2020-05" db="EMBL/GenBank/DDBJ databases">
        <authorList>
            <person name="Chiriac C."/>
            <person name="Salcher M."/>
            <person name="Ghai R."/>
            <person name="Kavagutti S V."/>
        </authorList>
    </citation>
    <scope>NUCLEOTIDE SEQUENCE</scope>
</reference>
<sequence>MLTPMIKRSSSKRAMPDLHSAGVGVGAPLPLRVAVIDDHELVREGLASIIGAQPRLPAIVVYCGSSVEEAAMAGPEVALLDIDLGPGSTAVGHGVLALQEVGAKVLVVSAFEDAPAVRSALEVGALGFVPKRVSVDALLEAISTVARGELYLSIDLAAILAAAAETPNLSPRELDALRLYASGLKLTAVGHRMGISPHTAKEYLDRVRVKYANIGREVRTRTELYAQANRDGLLDENA</sequence>
<dbReference type="InterPro" id="IPR000792">
    <property type="entry name" value="Tscrpt_reg_LuxR_C"/>
</dbReference>
<dbReference type="InterPro" id="IPR001789">
    <property type="entry name" value="Sig_transdc_resp-reg_receiver"/>
</dbReference>